<dbReference type="PANTHER" id="PTHR43616">
    <property type="entry name" value="GLYCEROL DEHYDROGENASE"/>
    <property type="match status" value="1"/>
</dbReference>
<evidence type="ECO:0000256" key="3">
    <source>
        <dbReference type="ARBA" id="ARBA00023027"/>
    </source>
</evidence>
<geneLocation type="plasmid" evidence="12">
    <name>pAM65-52-1-360K</name>
</geneLocation>
<dbReference type="RefSeq" id="WP_000439701.1">
    <property type="nucleotide sequence ID" value="NZ_CAAKHA010000028.1"/>
</dbReference>
<dbReference type="PIRSF" id="PIRSF000112">
    <property type="entry name" value="Glycerol_dehydrogenase"/>
    <property type="match status" value="1"/>
</dbReference>
<comment type="catalytic activity">
    <reaction evidence="7">
        <text>glycerol + NAD(+) = dihydroxyacetone + NADH + H(+)</text>
        <dbReference type="Rhea" id="RHEA:13769"/>
        <dbReference type="ChEBI" id="CHEBI:15378"/>
        <dbReference type="ChEBI" id="CHEBI:16016"/>
        <dbReference type="ChEBI" id="CHEBI:17754"/>
        <dbReference type="ChEBI" id="CHEBI:57540"/>
        <dbReference type="ChEBI" id="CHEBI:57945"/>
        <dbReference type="EC" id="1.1.1.6"/>
    </reaction>
</comment>
<name>A0A1L2YZX5_BACTI</name>
<keyword evidence="12" id="KW-0614">Plasmid</keyword>
<dbReference type="EMBL" id="CP013276">
    <property type="protein sequence ID" value="APF32507.1"/>
    <property type="molecule type" value="Genomic_DNA"/>
</dbReference>
<dbReference type="AlphaFoldDB" id="A0A1L2YZX5"/>
<keyword evidence="3 10" id="KW-0520">NAD</keyword>
<organism evidence="12">
    <name type="scientific">Bacillus thuringiensis subsp. israelensis</name>
    <dbReference type="NCBI Taxonomy" id="1430"/>
    <lineage>
        <taxon>Bacteria</taxon>
        <taxon>Bacillati</taxon>
        <taxon>Bacillota</taxon>
        <taxon>Bacilli</taxon>
        <taxon>Bacillales</taxon>
        <taxon>Bacillaceae</taxon>
        <taxon>Bacillus</taxon>
        <taxon>Bacillus cereus group</taxon>
    </lineage>
</organism>
<feature type="binding site" evidence="8">
    <location>
        <position position="272"/>
    </location>
    <ligand>
        <name>glycerol</name>
        <dbReference type="ChEBI" id="CHEBI:17754"/>
    </ligand>
</feature>
<dbReference type="SUPFAM" id="SSF56796">
    <property type="entry name" value="Dehydroquinate synthase-like"/>
    <property type="match status" value="1"/>
</dbReference>
<evidence type="ECO:0000256" key="1">
    <source>
        <dbReference type="ARBA" id="ARBA00022723"/>
    </source>
</evidence>
<sequence>MERILISPQKYIQGRNVIKKIGEYVKPLGTNLLVIVDECVWHLVGEKVMESFHKQNLSFEKVGFNGESSENEIARIEKIGKEFGADVIIGIGGGKSVDTAKAVGEILSAKVVSVPTIASTDAPTSSLSVIYSDDGVFEKYKFYLKNPDIILVDSQVIAQAPSRFLAAGIGDGMATWIEARANLESRKPAMAGGLSTLAAAKIAELCWDTLFQYGEAALLAVKQKTVTPAVEAVIEANTLLSGLGFESVGLAAAHAIHNGFTVLHDKTHDLMHGEKVAFGTLVQMALESWTTEELYNYIDFCIKLGLPTTLKDLNLGDASKEELMKVAEAACQDGETIHNMPFEISPEMVFDAIIAADAYATEYKLKKLVQNYNPKN</sequence>
<feature type="binding site" evidence="10">
    <location>
        <position position="125"/>
    </location>
    <ligand>
        <name>NAD(+)</name>
        <dbReference type="ChEBI" id="CHEBI:57540"/>
    </ligand>
</feature>
<evidence type="ECO:0000256" key="10">
    <source>
        <dbReference type="PIRSR" id="PIRSR000112-3"/>
    </source>
</evidence>
<evidence type="ECO:0000256" key="7">
    <source>
        <dbReference type="ARBA" id="ARBA00049006"/>
    </source>
</evidence>
<dbReference type="InterPro" id="IPR016205">
    <property type="entry name" value="Glycerol_DH"/>
</dbReference>
<dbReference type="GO" id="GO:0046872">
    <property type="term" value="F:metal ion binding"/>
    <property type="evidence" value="ECO:0007669"/>
    <property type="project" value="UniProtKB-KW"/>
</dbReference>
<dbReference type="PANTHER" id="PTHR43616:SF5">
    <property type="entry name" value="GLYCEROL DEHYDROGENASE 1"/>
    <property type="match status" value="1"/>
</dbReference>
<gene>
    <name evidence="13" type="primary">gldA</name>
    <name evidence="12" type="ORF">ATN07_28775</name>
    <name evidence="13" type="ORF">BTAR23_AR23_05782</name>
</gene>
<keyword evidence="1 8" id="KW-0479">Metal-binding</keyword>
<protein>
    <recommendedName>
        <fullName evidence="6">Glycerol dehydrogenase</fullName>
        <ecNumber evidence="5">1.1.1.6</ecNumber>
    </recommendedName>
</protein>
<dbReference type="CDD" id="cd08170">
    <property type="entry name" value="GlyDH"/>
    <property type="match status" value="1"/>
</dbReference>
<keyword evidence="2" id="KW-0560">Oxidoreductase</keyword>
<comment type="pathway">
    <text evidence="4">Polyol metabolism; glycerol fermentation; glycerone phosphate from glycerol (oxidative route): step 1/2.</text>
</comment>
<accession>A0A1L2YZX5</accession>
<feature type="binding site" evidence="8">
    <location>
        <position position="171"/>
    </location>
    <ligand>
        <name>glycerol</name>
        <dbReference type="ChEBI" id="CHEBI:17754"/>
    </ligand>
</feature>
<evidence type="ECO:0000259" key="11">
    <source>
        <dbReference type="Pfam" id="PF00465"/>
    </source>
</evidence>
<feature type="binding site" evidence="10">
    <location>
        <position position="37"/>
    </location>
    <ligand>
        <name>NAD(+)</name>
        <dbReference type="ChEBI" id="CHEBI:57540"/>
    </ligand>
</feature>
<dbReference type="EC" id="1.1.1.6" evidence="5"/>
<feature type="binding site" evidence="10">
    <location>
        <begin position="94"/>
        <end position="98"/>
    </location>
    <ligand>
        <name>NAD(+)</name>
        <dbReference type="ChEBI" id="CHEBI:57540"/>
    </ligand>
</feature>
<evidence type="ECO:0000256" key="6">
    <source>
        <dbReference type="ARBA" id="ARBA00040132"/>
    </source>
</evidence>
<evidence type="ECO:0000256" key="2">
    <source>
        <dbReference type="ARBA" id="ARBA00023002"/>
    </source>
</evidence>
<feature type="binding site" evidence="9">
    <location>
        <position position="121"/>
    </location>
    <ligand>
        <name>glycerol</name>
        <dbReference type="ChEBI" id="CHEBI:17754"/>
    </ligand>
</feature>
<feature type="binding site" evidence="10">
    <location>
        <position position="127"/>
    </location>
    <ligand>
        <name>NAD(+)</name>
        <dbReference type="ChEBI" id="CHEBI:57540"/>
    </ligand>
</feature>
<evidence type="ECO:0000256" key="9">
    <source>
        <dbReference type="PIRSR" id="PIRSR000112-2"/>
    </source>
</evidence>
<comment type="cofactor">
    <cofactor evidence="8">
        <name>Zn(2+)</name>
        <dbReference type="ChEBI" id="CHEBI:29105"/>
    </cofactor>
    <text evidence="8">Binds 1 zinc ion per subunit.</text>
</comment>
<keyword evidence="8" id="KW-0862">Zinc</keyword>
<dbReference type="EMBL" id="CAAKHA010000028">
    <property type="protein sequence ID" value="VIJ07682.1"/>
    <property type="molecule type" value="Genomic_DNA"/>
</dbReference>
<evidence type="ECO:0000256" key="5">
    <source>
        <dbReference type="ARBA" id="ARBA00039147"/>
    </source>
</evidence>
<proteinExistence type="predicted"/>
<evidence type="ECO:0000313" key="14">
    <source>
        <dbReference type="Proteomes" id="UP000508034"/>
    </source>
</evidence>
<evidence type="ECO:0000256" key="8">
    <source>
        <dbReference type="PIRSR" id="PIRSR000112-1"/>
    </source>
</evidence>
<reference evidence="12" key="1">
    <citation type="journal article" date="2017" name="Res. Microbiol.">
        <title>Comparative genomics of extrachromosomal elements in Bacillus thuringiensis subsp. israelensis.</title>
        <authorList>
            <person name="Bolotin A."/>
            <person name="Gillis A."/>
            <person name="Sanchis V."/>
            <person name="Nielsen-LeRoux C."/>
            <person name="Mahillon J."/>
            <person name="Lereclus D."/>
            <person name="Sorokin A."/>
        </authorList>
    </citation>
    <scope>NUCLEOTIDE SEQUENCE</scope>
    <source>
        <strain evidence="12">AM65-52</strain>
        <plasmid evidence="12">pAM65-52-1-360K</plasmid>
    </source>
</reference>
<feature type="binding site" evidence="10">
    <location>
        <position position="131"/>
    </location>
    <ligand>
        <name>NAD(+)</name>
        <dbReference type="ChEBI" id="CHEBI:57540"/>
    </ligand>
</feature>
<dbReference type="Gene3D" id="3.40.50.1970">
    <property type="match status" value="1"/>
</dbReference>
<dbReference type="Proteomes" id="UP000508034">
    <property type="component" value="Unassembled WGS sequence"/>
</dbReference>
<feature type="binding site" evidence="10">
    <location>
        <begin position="116"/>
        <end position="119"/>
    </location>
    <ligand>
        <name>NAD(+)</name>
        <dbReference type="ChEBI" id="CHEBI:57540"/>
    </ligand>
</feature>
<evidence type="ECO:0000256" key="4">
    <source>
        <dbReference type="ARBA" id="ARBA00037918"/>
    </source>
</evidence>
<evidence type="ECO:0000313" key="12">
    <source>
        <dbReference type="EMBL" id="APF32507.1"/>
    </source>
</evidence>
<reference evidence="13 14" key="2">
    <citation type="submission" date="2019-04" db="EMBL/GenBank/DDBJ databases">
        <authorList>
            <person name="Patino-Navarrete R."/>
            <person name="Patino Navarrete R."/>
        </authorList>
    </citation>
    <scope>NUCLEOTIDE SEQUENCE [LARGE SCALE GENOMIC DNA]</scope>
    <source>
        <strain evidence="13">Bacillus thuringiensis strain AR23</strain>
    </source>
</reference>
<dbReference type="InterPro" id="IPR001670">
    <property type="entry name" value="ADH_Fe/GldA"/>
</dbReference>
<dbReference type="NCBIfam" id="NF006941">
    <property type="entry name" value="PRK09423.1"/>
    <property type="match status" value="1"/>
</dbReference>
<dbReference type="Gene3D" id="1.20.1090.10">
    <property type="entry name" value="Dehydroquinate synthase-like - alpha domain"/>
    <property type="match status" value="1"/>
</dbReference>
<dbReference type="GO" id="GO:0008888">
    <property type="term" value="F:glycerol dehydrogenase (NAD+) activity"/>
    <property type="evidence" value="ECO:0007669"/>
    <property type="project" value="UniProtKB-EC"/>
</dbReference>
<feature type="binding site" evidence="8">
    <location>
        <position position="254"/>
    </location>
    <ligand>
        <name>glycerol</name>
        <dbReference type="ChEBI" id="CHEBI:17754"/>
    </ligand>
</feature>
<feature type="domain" description="Alcohol dehydrogenase iron-type/glycerol dehydrogenase GldA" evidence="11">
    <location>
        <begin position="8"/>
        <end position="153"/>
    </location>
</feature>
<evidence type="ECO:0000313" key="13">
    <source>
        <dbReference type="EMBL" id="VIJ07682.1"/>
    </source>
</evidence>
<dbReference type="Pfam" id="PF00465">
    <property type="entry name" value="Fe-ADH"/>
    <property type="match status" value="1"/>
</dbReference>